<organism evidence="2 3">
    <name type="scientific">Catellatospora bangladeshensis</name>
    <dbReference type="NCBI Taxonomy" id="310355"/>
    <lineage>
        <taxon>Bacteria</taxon>
        <taxon>Bacillati</taxon>
        <taxon>Actinomycetota</taxon>
        <taxon>Actinomycetes</taxon>
        <taxon>Micromonosporales</taxon>
        <taxon>Micromonosporaceae</taxon>
        <taxon>Catellatospora</taxon>
    </lineage>
</organism>
<dbReference type="AlphaFoldDB" id="A0A8J3NL37"/>
<keyword evidence="3" id="KW-1185">Reference proteome</keyword>
<feature type="signal peptide" evidence="1">
    <location>
        <begin position="1"/>
        <end position="39"/>
    </location>
</feature>
<evidence type="ECO:0000313" key="2">
    <source>
        <dbReference type="EMBL" id="GIF84627.1"/>
    </source>
</evidence>
<evidence type="ECO:0000256" key="1">
    <source>
        <dbReference type="SAM" id="SignalP"/>
    </source>
</evidence>
<protein>
    <submittedName>
        <fullName evidence="2">Uncharacterized protein</fullName>
    </submittedName>
</protein>
<reference evidence="2 3" key="1">
    <citation type="submission" date="2021-01" db="EMBL/GenBank/DDBJ databases">
        <title>Whole genome shotgun sequence of Catellatospora bangladeshensis NBRC 107357.</title>
        <authorList>
            <person name="Komaki H."/>
            <person name="Tamura T."/>
        </authorList>
    </citation>
    <scope>NUCLEOTIDE SEQUENCE [LARGE SCALE GENOMIC DNA]</scope>
    <source>
        <strain evidence="2 3">NBRC 107357</strain>
    </source>
</reference>
<accession>A0A8J3NL37</accession>
<keyword evidence="1" id="KW-0732">Signal</keyword>
<dbReference type="RefSeq" id="WP_203753195.1">
    <property type="nucleotide sequence ID" value="NZ_BONF01000039.1"/>
</dbReference>
<evidence type="ECO:0000313" key="3">
    <source>
        <dbReference type="Proteomes" id="UP000601223"/>
    </source>
</evidence>
<name>A0A8J3NL37_9ACTN</name>
<comment type="caution">
    <text evidence="2">The sequence shown here is derived from an EMBL/GenBank/DDBJ whole genome shotgun (WGS) entry which is preliminary data.</text>
</comment>
<sequence>MEAVEAKTRPRRLTAVLNTAMLLAVSGLIVTAATSPAAAATTSGQFVTVGSGIGCDGSTGDGGASTPATVSLTRVGNELRIDLSLSGIPAQTYSVEVFESTGGCGSDDQAAIGSVAGATPPTLVMSLPHVTLGGELLGDTTGSERAVIVLDRAGSSCGCGDAFVAVVPMPAAEPEDVDTDHDGLDDEFDDCPQVPGDPRYGGCPATRYEVVFATFIPSNYIDSTIVSRLNATELPIFNRNWGNGCFARPEPGAPEQLYTVIGAGDDRGYSYAAASGATGRRYRSLQKATVVAIDKGARTEFLVDPDSVVTDAGVSESFVKNRPGARGALNHGVVGRIDPSDHDGPVNDCVLRQGVNPGSSDEIDVPTVSQVAAHRGRLTLNGVAKNGLIPLSPSINWNLAVELDTTGDSTRVTVSGQRDGFPAYEIYVNQQPVYQFAPTGLTAGQLPTLRFGLLDLGGLFVSQTITPVSRVLT</sequence>
<feature type="chain" id="PRO_5035319013" evidence="1">
    <location>
        <begin position="40"/>
        <end position="473"/>
    </location>
</feature>
<proteinExistence type="predicted"/>
<dbReference type="EMBL" id="BONF01000039">
    <property type="protein sequence ID" value="GIF84627.1"/>
    <property type="molecule type" value="Genomic_DNA"/>
</dbReference>
<gene>
    <name evidence="2" type="ORF">Cba03nite_59760</name>
</gene>
<dbReference type="Proteomes" id="UP000601223">
    <property type="component" value="Unassembled WGS sequence"/>
</dbReference>